<evidence type="ECO:0000256" key="6">
    <source>
        <dbReference type="SAM" id="MobiDB-lite"/>
    </source>
</evidence>
<comment type="subcellular location">
    <subcellularLocation>
        <location evidence="1">Nucleus</location>
    </subcellularLocation>
</comment>
<proteinExistence type="predicted"/>
<comment type="caution">
    <text evidence="7">The sequence shown here is derived from an EMBL/GenBank/DDBJ whole genome shotgun (WGS) entry which is preliminary data.</text>
</comment>
<evidence type="ECO:0000256" key="3">
    <source>
        <dbReference type="ARBA" id="ARBA00023125"/>
    </source>
</evidence>
<evidence type="ECO:0000313" key="7">
    <source>
        <dbReference type="EMBL" id="KFX47960.1"/>
    </source>
</evidence>
<feature type="compositionally biased region" description="Polar residues" evidence="6">
    <location>
        <begin position="249"/>
        <end position="259"/>
    </location>
</feature>
<evidence type="ECO:0000256" key="5">
    <source>
        <dbReference type="ARBA" id="ARBA00023242"/>
    </source>
</evidence>
<dbReference type="HOGENOM" id="CLU_017865_1_1_1"/>
<dbReference type="AlphaFoldDB" id="A0A093V707"/>
<dbReference type="GO" id="GO:0000976">
    <property type="term" value="F:transcription cis-regulatory region binding"/>
    <property type="evidence" value="ECO:0007669"/>
    <property type="project" value="TreeGrafter"/>
</dbReference>
<dbReference type="PANTHER" id="PTHR31845">
    <property type="entry name" value="FINGER DOMAIN PROTEIN, PUTATIVE-RELATED"/>
    <property type="match status" value="1"/>
</dbReference>
<protein>
    <submittedName>
        <fullName evidence="7">Protein priB</fullName>
    </submittedName>
</protein>
<evidence type="ECO:0000256" key="2">
    <source>
        <dbReference type="ARBA" id="ARBA00023015"/>
    </source>
</evidence>
<dbReference type="GO" id="GO:0005634">
    <property type="term" value="C:nucleus"/>
    <property type="evidence" value="ECO:0007669"/>
    <property type="project" value="UniProtKB-SubCell"/>
</dbReference>
<evidence type="ECO:0000256" key="1">
    <source>
        <dbReference type="ARBA" id="ARBA00004123"/>
    </source>
</evidence>
<dbReference type="PANTHER" id="PTHR31845:SF17">
    <property type="entry name" value="ZN(II)2CYS6 TRANSCRIPTION FACTOR (EUROFUNG)"/>
    <property type="match status" value="1"/>
</dbReference>
<evidence type="ECO:0000256" key="4">
    <source>
        <dbReference type="ARBA" id="ARBA00023163"/>
    </source>
</evidence>
<name>A0A093V707_TALMA</name>
<accession>A0A093V707</accession>
<sequence>MFNPSLYKRLYRYAEDLFLENFRVVFKSTETIQAKKSQRIPGLGLSLQTGKPWMIERSGFIESIEHWSKERTATANDTLLAAFVTLRLLTSEVFKLLGLCRHGSLFENIKSFLTIIGNRINEWEDKWMEACGDESESCHPFLIRFYGTHLRLQLYSLPLQEILGSNDDNFAFDMAPLWESYSNAIVMLKLVCHFSARLYFAQDSIHVMTAYSAAFLIKQSAPPGSSCFLQSRFLAKIITNYDHIRPASHDNSTSNNAQFHPSLHEPSLEPPAMVLDTTPFRTGERRVYEPQPHQQLSPYQYASSFHRVDGVQDCEQQNDVLQRRLNANSSPINTSLEILHQENHNPVFTDEETWAGIFNSAGFCIQDGVFFS</sequence>
<feature type="region of interest" description="Disordered" evidence="6">
    <location>
        <begin position="248"/>
        <end position="275"/>
    </location>
</feature>
<keyword evidence="2" id="KW-0805">Transcription regulation</keyword>
<dbReference type="InterPro" id="IPR051089">
    <property type="entry name" value="prtT"/>
</dbReference>
<reference evidence="7" key="1">
    <citation type="journal article" date="2014" name="PLoS Genet.">
        <title>Signature Gene Expression Reveals Novel Clues to the Molecular Mechanisms of Dimorphic Transition in Penicillium marneffei.</title>
        <authorList>
            <person name="Yang E."/>
            <person name="Wang G."/>
            <person name="Cai J."/>
            <person name="Woo P.C."/>
            <person name="Lau S.K."/>
            <person name="Yuen K.-Y."/>
            <person name="Chow W.-N."/>
            <person name="Lin X."/>
        </authorList>
    </citation>
    <scope>NUCLEOTIDE SEQUENCE [LARGE SCALE GENOMIC DNA]</scope>
    <source>
        <strain evidence="7">PM1</strain>
    </source>
</reference>
<dbReference type="GO" id="GO:0000981">
    <property type="term" value="F:DNA-binding transcription factor activity, RNA polymerase II-specific"/>
    <property type="evidence" value="ECO:0007669"/>
    <property type="project" value="TreeGrafter"/>
</dbReference>
<organism evidence="7">
    <name type="scientific">Talaromyces marneffei PM1</name>
    <dbReference type="NCBI Taxonomy" id="1077442"/>
    <lineage>
        <taxon>Eukaryota</taxon>
        <taxon>Fungi</taxon>
        <taxon>Dikarya</taxon>
        <taxon>Ascomycota</taxon>
        <taxon>Pezizomycotina</taxon>
        <taxon>Eurotiomycetes</taxon>
        <taxon>Eurotiomycetidae</taxon>
        <taxon>Eurotiales</taxon>
        <taxon>Trichocomaceae</taxon>
        <taxon>Talaromyces</taxon>
        <taxon>Talaromyces sect. Talaromyces</taxon>
    </lineage>
</organism>
<keyword evidence="3" id="KW-0238">DNA-binding</keyword>
<keyword evidence="4" id="KW-0804">Transcription</keyword>
<dbReference type="EMBL" id="JPOX01000013">
    <property type="protein sequence ID" value="KFX47960.1"/>
    <property type="molecule type" value="Genomic_DNA"/>
</dbReference>
<keyword evidence="5" id="KW-0539">Nucleus</keyword>
<gene>
    <name evidence="7" type="ORF">GQ26_0130450</name>
</gene>